<feature type="domain" description="Cytochrome C biogenesis protein transmembrane" evidence="8">
    <location>
        <begin position="306"/>
        <end position="519"/>
    </location>
</feature>
<dbReference type="CDD" id="cd02953">
    <property type="entry name" value="DsbDgamma"/>
    <property type="match status" value="1"/>
</dbReference>
<evidence type="ECO:0000259" key="9">
    <source>
        <dbReference type="Pfam" id="PF11412"/>
    </source>
</evidence>
<feature type="chain" id="PRO_5043986936" evidence="7">
    <location>
        <begin position="30"/>
        <end position="698"/>
    </location>
</feature>
<dbReference type="GO" id="GO:0016020">
    <property type="term" value="C:membrane"/>
    <property type="evidence" value="ECO:0007669"/>
    <property type="project" value="UniProtKB-SubCell"/>
</dbReference>
<organism evidence="10 11">
    <name type="scientific">Vibrio owensii</name>
    <dbReference type="NCBI Taxonomy" id="696485"/>
    <lineage>
        <taxon>Bacteria</taxon>
        <taxon>Pseudomonadati</taxon>
        <taxon>Pseudomonadota</taxon>
        <taxon>Gammaproteobacteria</taxon>
        <taxon>Vibrionales</taxon>
        <taxon>Vibrionaceae</taxon>
        <taxon>Vibrio</taxon>
    </lineage>
</organism>
<dbReference type="Pfam" id="PF13899">
    <property type="entry name" value="Thioredoxin_7"/>
    <property type="match status" value="1"/>
</dbReference>
<feature type="transmembrane region" description="Helical" evidence="6">
    <location>
        <begin position="347"/>
        <end position="367"/>
    </location>
</feature>
<dbReference type="PANTHER" id="PTHR32234:SF3">
    <property type="entry name" value="SUPPRESSION OF COPPER SENSITIVITY PROTEIN"/>
    <property type="match status" value="1"/>
</dbReference>
<dbReference type="GO" id="GO:0015035">
    <property type="term" value="F:protein-disulfide reductase activity"/>
    <property type="evidence" value="ECO:0007669"/>
    <property type="project" value="TreeGrafter"/>
</dbReference>
<dbReference type="PANTHER" id="PTHR32234">
    <property type="entry name" value="THIOL:DISULFIDE INTERCHANGE PROTEIN DSBD"/>
    <property type="match status" value="1"/>
</dbReference>
<comment type="subcellular location">
    <subcellularLocation>
        <location evidence="1">Membrane</location>
        <topology evidence="1">Multi-pass membrane protein</topology>
    </subcellularLocation>
</comment>
<feature type="signal peptide" evidence="7">
    <location>
        <begin position="1"/>
        <end position="29"/>
    </location>
</feature>
<protein>
    <submittedName>
        <fullName evidence="10">Membrane protein, suppressor for copper-sensitivity ScsB</fullName>
    </submittedName>
</protein>
<dbReference type="InterPro" id="IPR028250">
    <property type="entry name" value="DsbDN"/>
</dbReference>
<evidence type="ECO:0000259" key="8">
    <source>
        <dbReference type="Pfam" id="PF02683"/>
    </source>
</evidence>
<feature type="transmembrane region" description="Helical" evidence="6">
    <location>
        <begin position="504"/>
        <end position="523"/>
    </location>
</feature>
<keyword evidence="7" id="KW-0732">Signal</keyword>
<sequence>MKNSKTSLRLAILWLFATLYAMFTLSVQAAASAEPVSTGWMQEANHPYIETRFILTGRINPQEKTVAGYLEARLAGEWKTYWRSPGEGGIAPKMDWDKSQNITDVEWFWTFPERFDLLGIDTLGYKHNAIFPMKIHVEDISKPVNLDAVLTMSSCTEICVLTDFPIQLQFTPDKLIPADEAAFQFAQTMSKVPKPSPLLSDITASWDQSKSQLQVTATHQLGWQKPDVIVDGQSIEMQDANFSLPNIQIEQNKLVATFDVSSWMETPNLVGEAISISVKDDEFVAEQSTTVVAGAIASDNTSLLSMLLFALLGGFILNIMPCVFPVLGMKLSSVVLAQGMAKKQVRFQFLASAVGILASFWLIALFLTVLKLSGSAIGWGIQFQSGWFIGVMFLITALFGANMLGLFEVRLSSNTNTWLASKGDNSYAGHFTQGMFATLLATPCSAPFLGTAVAFALATNIPTMFGIFTALALGMALPWIAVALFPSIAMALPKPGQWMNRIKYAFGVMMLITSIWLMSLLANHLSEEWLYGLIAICASALFARMVQVHGVKSTLICSALLIATLGVTIVAKESNTNVLPPEPKWETLSAQAIDQYVEEGKVVFVDVTADWCVTCKANKVGVLLQEPVYSELNSADVVAMQGDWTVPSDSVTSYLQSYDRFGVPFNIVFGPGAPNGIELPVILTSDDVISAIAKARGE</sequence>
<dbReference type="InterPro" id="IPR003834">
    <property type="entry name" value="Cyt_c_assmbl_TM_dom"/>
</dbReference>
<evidence type="ECO:0000313" key="11">
    <source>
        <dbReference type="Proteomes" id="UP001295420"/>
    </source>
</evidence>
<feature type="transmembrane region" description="Helical" evidence="6">
    <location>
        <begin position="436"/>
        <end position="458"/>
    </location>
</feature>
<evidence type="ECO:0000313" key="10">
    <source>
        <dbReference type="EMBL" id="CAH1537902.1"/>
    </source>
</evidence>
<evidence type="ECO:0000256" key="2">
    <source>
        <dbReference type="ARBA" id="ARBA00022692"/>
    </source>
</evidence>
<comment type="caution">
    <text evidence="10">The sequence shown here is derived from an EMBL/GenBank/DDBJ whole genome shotgun (WGS) entry which is preliminary data.</text>
</comment>
<keyword evidence="2 6" id="KW-0812">Transmembrane</keyword>
<feature type="transmembrane region" description="Helical" evidence="6">
    <location>
        <begin position="529"/>
        <end position="546"/>
    </location>
</feature>
<feature type="transmembrane region" description="Helical" evidence="6">
    <location>
        <begin position="553"/>
        <end position="571"/>
    </location>
</feature>
<dbReference type="AlphaFoldDB" id="A0AAU9QB81"/>
<feature type="transmembrane region" description="Helical" evidence="6">
    <location>
        <begin position="464"/>
        <end position="492"/>
    </location>
</feature>
<evidence type="ECO:0000256" key="1">
    <source>
        <dbReference type="ARBA" id="ARBA00004141"/>
    </source>
</evidence>
<dbReference type="GO" id="GO:0017004">
    <property type="term" value="P:cytochrome complex assembly"/>
    <property type="evidence" value="ECO:0007669"/>
    <property type="project" value="UniProtKB-KW"/>
</dbReference>
<accession>A0AAU9QB81</accession>
<feature type="domain" description="Thiol:disulfide interchange protein DsbD N-terminal" evidence="9">
    <location>
        <begin position="62"/>
        <end position="162"/>
    </location>
</feature>
<dbReference type="GO" id="GO:0045454">
    <property type="term" value="P:cell redox homeostasis"/>
    <property type="evidence" value="ECO:0007669"/>
    <property type="project" value="TreeGrafter"/>
</dbReference>
<keyword evidence="5 6" id="KW-0472">Membrane</keyword>
<feature type="transmembrane region" description="Helical" evidence="6">
    <location>
        <begin position="303"/>
        <end position="327"/>
    </location>
</feature>
<evidence type="ECO:0000256" key="3">
    <source>
        <dbReference type="ARBA" id="ARBA00022748"/>
    </source>
</evidence>
<evidence type="ECO:0000256" key="4">
    <source>
        <dbReference type="ARBA" id="ARBA00022989"/>
    </source>
</evidence>
<dbReference type="EMBL" id="CAKMTQ010000045">
    <property type="protein sequence ID" value="CAH1537902.1"/>
    <property type="molecule type" value="Genomic_DNA"/>
</dbReference>
<reference evidence="10" key="1">
    <citation type="submission" date="2022-01" db="EMBL/GenBank/DDBJ databases">
        <authorList>
            <person name="Lagorce A."/>
        </authorList>
    </citation>
    <scope>NUCLEOTIDE SEQUENCE</scope>
    <source>
        <strain evidence="10">Th15_F1_D04</strain>
    </source>
</reference>
<evidence type="ECO:0000256" key="5">
    <source>
        <dbReference type="ARBA" id="ARBA00023136"/>
    </source>
</evidence>
<dbReference type="InterPro" id="IPR035671">
    <property type="entry name" value="DsbD_gamma"/>
</dbReference>
<gene>
    <name evidence="10" type="ORF">THF1D04_50154</name>
</gene>
<name>A0AAU9QB81_9VIBR</name>
<evidence type="ECO:0000256" key="7">
    <source>
        <dbReference type="SAM" id="SignalP"/>
    </source>
</evidence>
<keyword evidence="3" id="KW-0201">Cytochrome c-type biogenesis</keyword>
<proteinExistence type="predicted"/>
<dbReference type="RefSeq" id="WP_409931811.1">
    <property type="nucleotide sequence ID" value="NZ_CAKMTQ010000045.1"/>
</dbReference>
<keyword evidence="4 6" id="KW-1133">Transmembrane helix</keyword>
<dbReference type="Gene3D" id="3.40.30.10">
    <property type="entry name" value="Glutaredoxin"/>
    <property type="match status" value="1"/>
</dbReference>
<dbReference type="SUPFAM" id="SSF52833">
    <property type="entry name" value="Thioredoxin-like"/>
    <property type="match status" value="1"/>
</dbReference>
<dbReference type="Pfam" id="PF11412">
    <property type="entry name" value="DsbD_N"/>
    <property type="match status" value="1"/>
</dbReference>
<dbReference type="Pfam" id="PF02683">
    <property type="entry name" value="DsbD_TM"/>
    <property type="match status" value="1"/>
</dbReference>
<evidence type="ECO:0000256" key="6">
    <source>
        <dbReference type="SAM" id="Phobius"/>
    </source>
</evidence>
<feature type="transmembrane region" description="Helical" evidence="6">
    <location>
        <begin position="387"/>
        <end position="407"/>
    </location>
</feature>
<dbReference type="Proteomes" id="UP001295420">
    <property type="component" value="Unassembled WGS sequence"/>
</dbReference>
<dbReference type="InterPro" id="IPR036249">
    <property type="entry name" value="Thioredoxin-like_sf"/>
</dbReference>